<dbReference type="InterPro" id="IPR003699">
    <property type="entry name" value="QueA"/>
</dbReference>
<comment type="function">
    <text evidence="5">Transfers and isomerizes the ribose moiety from AdoMet to the 7-aminomethyl group of 7-deazaguanine (preQ1-tRNA) to give epoxyqueuosine (oQ-tRNA).</text>
</comment>
<sequence length="322" mass="36981">MRIAEFDYHLPKEAIAQFPYRERDEARLLVVRPFGIFHRSFRDLPELLLPGDLLVFNDSRVIRARLWGKKETGGRVEVLLVEEAEDHIWRCLGRGRLREGMKVVFGGKLQGEIINREGEYLFIRFDPDPEAHGEIPLPPYIRRPVEPDDEIYYQNIFAKKPGSVASPTAGLHFTQELLDRLKEAGIDYTTITCHIRPGIFRRIRRIEDFEMEPEPYEISELAAVKINRAQRVIAVGTSVVRVLESLESGPVTPSKGRVNIFIKPGHKFTRIDGMITNFHLPKSPPFIMVSALVGLKRLKEIYQTALAENYRFLSYGDGMLII</sequence>
<dbReference type="GO" id="GO:0051075">
    <property type="term" value="F:S-adenosylmethionine:tRNA ribosyltransferase-isomerase activity"/>
    <property type="evidence" value="ECO:0007669"/>
    <property type="project" value="UniProtKB-EC"/>
</dbReference>
<dbReference type="HAMAP" id="MF_00113">
    <property type="entry name" value="QueA"/>
    <property type="match status" value="1"/>
</dbReference>
<evidence type="ECO:0000256" key="1">
    <source>
        <dbReference type="ARBA" id="ARBA00022490"/>
    </source>
</evidence>
<keyword evidence="6" id="KW-0413">Isomerase</keyword>
<reference evidence="6 7" key="1">
    <citation type="submission" date="2018-06" db="EMBL/GenBank/DDBJ databases">
        <title>Extensive metabolic versatility and redundancy in microbially diverse, dynamic hydrothermal sediments.</title>
        <authorList>
            <person name="Dombrowski N."/>
            <person name="Teske A."/>
            <person name="Baker B.J."/>
        </authorList>
    </citation>
    <scope>NUCLEOTIDE SEQUENCE [LARGE SCALE GENOMIC DNA]</scope>
    <source>
        <strain evidence="6">B36_G15</strain>
    </source>
</reference>
<evidence type="ECO:0000313" key="6">
    <source>
        <dbReference type="EMBL" id="RKX70975.1"/>
    </source>
</evidence>
<evidence type="ECO:0000256" key="5">
    <source>
        <dbReference type="HAMAP-Rule" id="MF_00113"/>
    </source>
</evidence>
<dbReference type="Gene3D" id="3.40.1780.10">
    <property type="entry name" value="QueA-like"/>
    <property type="match status" value="1"/>
</dbReference>
<dbReference type="InterPro" id="IPR042118">
    <property type="entry name" value="QueA_dom1"/>
</dbReference>
<dbReference type="InterPro" id="IPR042119">
    <property type="entry name" value="QueA_dom2"/>
</dbReference>
<dbReference type="InterPro" id="IPR036100">
    <property type="entry name" value="QueA_sf"/>
</dbReference>
<evidence type="ECO:0000313" key="7">
    <source>
        <dbReference type="Proteomes" id="UP000268469"/>
    </source>
</evidence>
<dbReference type="UniPathway" id="UPA00392"/>
<keyword evidence="6" id="KW-0328">Glycosyltransferase</keyword>
<comment type="similarity">
    <text evidence="5">Belongs to the QueA family.</text>
</comment>
<dbReference type="NCBIfam" id="TIGR00113">
    <property type="entry name" value="queA"/>
    <property type="match status" value="1"/>
</dbReference>
<organism evidence="6 7">
    <name type="scientific">candidate division WOR-3 bacterium</name>
    <dbReference type="NCBI Taxonomy" id="2052148"/>
    <lineage>
        <taxon>Bacteria</taxon>
        <taxon>Bacteria division WOR-3</taxon>
    </lineage>
</organism>
<dbReference type="NCBIfam" id="NF001140">
    <property type="entry name" value="PRK00147.1"/>
    <property type="match status" value="1"/>
</dbReference>
<gene>
    <name evidence="5" type="primary">queA</name>
    <name evidence="6" type="ORF">DRP53_03155</name>
</gene>
<accession>A0A660SJF5</accession>
<dbReference type="EMBL" id="QNBE01000021">
    <property type="protein sequence ID" value="RKX70975.1"/>
    <property type="molecule type" value="Genomic_DNA"/>
</dbReference>
<evidence type="ECO:0000256" key="4">
    <source>
        <dbReference type="ARBA" id="ARBA00022785"/>
    </source>
</evidence>
<dbReference type="EC" id="2.4.99.17" evidence="5"/>
<dbReference type="SUPFAM" id="SSF111337">
    <property type="entry name" value="QueA-like"/>
    <property type="match status" value="1"/>
</dbReference>
<protein>
    <recommendedName>
        <fullName evidence="5">S-adenosylmethionine:tRNA ribosyltransferase-isomerase</fullName>
        <ecNumber evidence="5">2.4.99.17</ecNumber>
    </recommendedName>
    <alternativeName>
        <fullName evidence="5">Queuosine biosynthesis protein QueA</fullName>
    </alternativeName>
</protein>
<keyword evidence="2 5" id="KW-0808">Transferase</keyword>
<proteinExistence type="inferred from homology"/>
<keyword evidence="1 5" id="KW-0963">Cytoplasm</keyword>
<dbReference type="PANTHER" id="PTHR30307:SF0">
    <property type="entry name" value="S-ADENOSYLMETHIONINE:TRNA RIBOSYLTRANSFERASE-ISOMERASE"/>
    <property type="match status" value="1"/>
</dbReference>
<comment type="subcellular location">
    <subcellularLocation>
        <location evidence="5">Cytoplasm</location>
    </subcellularLocation>
</comment>
<keyword evidence="4 5" id="KW-0671">Queuosine biosynthesis</keyword>
<comment type="catalytic activity">
    <reaction evidence="5">
        <text>7-aminomethyl-7-carbaguanosine(34) in tRNA + S-adenosyl-L-methionine = epoxyqueuosine(34) in tRNA + adenine + L-methionine + 2 H(+)</text>
        <dbReference type="Rhea" id="RHEA:32155"/>
        <dbReference type="Rhea" id="RHEA-COMP:10342"/>
        <dbReference type="Rhea" id="RHEA-COMP:18582"/>
        <dbReference type="ChEBI" id="CHEBI:15378"/>
        <dbReference type="ChEBI" id="CHEBI:16708"/>
        <dbReference type="ChEBI" id="CHEBI:57844"/>
        <dbReference type="ChEBI" id="CHEBI:59789"/>
        <dbReference type="ChEBI" id="CHEBI:82833"/>
        <dbReference type="ChEBI" id="CHEBI:194443"/>
        <dbReference type="EC" id="2.4.99.17"/>
    </reaction>
</comment>
<dbReference type="GO" id="GO:0005737">
    <property type="term" value="C:cytoplasm"/>
    <property type="evidence" value="ECO:0007669"/>
    <property type="project" value="UniProtKB-SubCell"/>
</dbReference>
<dbReference type="PANTHER" id="PTHR30307">
    <property type="entry name" value="S-ADENOSYLMETHIONINE:TRNA RIBOSYLTRANSFERASE-ISOMERASE"/>
    <property type="match status" value="1"/>
</dbReference>
<keyword evidence="3 5" id="KW-0949">S-adenosyl-L-methionine</keyword>
<dbReference type="Gene3D" id="2.40.10.240">
    <property type="entry name" value="QueA-like"/>
    <property type="match status" value="1"/>
</dbReference>
<evidence type="ECO:0000256" key="3">
    <source>
        <dbReference type="ARBA" id="ARBA00022691"/>
    </source>
</evidence>
<comment type="caution">
    <text evidence="6">The sequence shown here is derived from an EMBL/GenBank/DDBJ whole genome shotgun (WGS) entry which is preliminary data.</text>
</comment>
<name>A0A660SJF5_UNCW3</name>
<dbReference type="AlphaFoldDB" id="A0A660SJF5"/>
<evidence type="ECO:0000256" key="2">
    <source>
        <dbReference type="ARBA" id="ARBA00022679"/>
    </source>
</evidence>
<dbReference type="GO" id="GO:0008616">
    <property type="term" value="P:tRNA queuosine(34) biosynthetic process"/>
    <property type="evidence" value="ECO:0007669"/>
    <property type="project" value="UniProtKB-UniRule"/>
</dbReference>
<comment type="pathway">
    <text evidence="5">tRNA modification; tRNA-queuosine biosynthesis.</text>
</comment>
<dbReference type="Pfam" id="PF02547">
    <property type="entry name" value="Queuosine_synth"/>
    <property type="match status" value="1"/>
</dbReference>
<dbReference type="Proteomes" id="UP000268469">
    <property type="component" value="Unassembled WGS sequence"/>
</dbReference>
<comment type="subunit">
    <text evidence="5">Monomer.</text>
</comment>